<name>A0A348W769_9RHOB</name>
<dbReference type="Proteomes" id="UP000264719">
    <property type="component" value="Unassembled WGS sequence"/>
</dbReference>
<evidence type="ECO:0000313" key="1">
    <source>
        <dbReference type="EMBL" id="HAR50381.1"/>
    </source>
</evidence>
<sequence length="105" mass="11821">MNGARLAHGCLVSVATTLAMGWYDREDFDVWADLLRDVLREFPATPDVLTPLRVAAEALVGVAAHDRSAALSRLRHEAQRYHRTVAADRLDQWRTQAADRVLERV</sequence>
<evidence type="ECO:0000313" key="2">
    <source>
        <dbReference type="Proteomes" id="UP000264719"/>
    </source>
</evidence>
<dbReference type="AlphaFoldDB" id="A0A348W769"/>
<dbReference type="RefSeq" id="WP_339853397.1">
    <property type="nucleotide sequence ID" value="NZ_CAXAXR010000005.1"/>
</dbReference>
<accession>A0A348W769</accession>
<gene>
    <name evidence="1" type="ORF">DCS45_00710</name>
</gene>
<comment type="caution">
    <text evidence="1">The sequence shown here is derived from an EMBL/GenBank/DDBJ whole genome shotgun (WGS) entry which is preliminary data.</text>
</comment>
<proteinExistence type="predicted"/>
<reference evidence="1 2" key="1">
    <citation type="journal article" date="2018" name="Nat. Biotechnol.">
        <title>A standardized bacterial taxonomy based on genome phylogeny substantially revises the tree of life.</title>
        <authorList>
            <person name="Parks D.H."/>
            <person name="Chuvochina M."/>
            <person name="Waite D.W."/>
            <person name="Rinke C."/>
            <person name="Skarshewski A."/>
            <person name="Chaumeil P.A."/>
            <person name="Hugenholtz P."/>
        </authorList>
    </citation>
    <scope>NUCLEOTIDE SEQUENCE [LARGE SCALE GENOMIC DNA]</scope>
    <source>
        <strain evidence="1">UBA9169</strain>
    </source>
</reference>
<protein>
    <submittedName>
        <fullName evidence="1">Uncharacterized protein</fullName>
    </submittedName>
</protein>
<organism evidence="1 2">
    <name type="scientific">Roseovarius nubinhibens</name>
    <dbReference type="NCBI Taxonomy" id="314263"/>
    <lineage>
        <taxon>Bacteria</taxon>
        <taxon>Pseudomonadati</taxon>
        <taxon>Pseudomonadota</taxon>
        <taxon>Alphaproteobacteria</taxon>
        <taxon>Rhodobacterales</taxon>
        <taxon>Roseobacteraceae</taxon>
        <taxon>Roseovarius</taxon>
    </lineage>
</organism>
<dbReference type="EMBL" id="DMVW01000012">
    <property type="protein sequence ID" value="HAR50381.1"/>
    <property type="molecule type" value="Genomic_DNA"/>
</dbReference>